<keyword evidence="3" id="KW-1185">Reference proteome</keyword>
<dbReference type="OrthoDB" id="3042981at2759"/>
<dbReference type="Pfam" id="PF12937">
    <property type="entry name" value="F-box-like"/>
    <property type="match status" value="1"/>
</dbReference>
<dbReference type="InterPro" id="IPR032675">
    <property type="entry name" value="LRR_dom_sf"/>
</dbReference>
<dbReference type="InterPro" id="IPR001810">
    <property type="entry name" value="F-box_dom"/>
</dbReference>
<dbReference type="SUPFAM" id="SSF52047">
    <property type="entry name" value="RNI-like"/>
    <property type="match status" value="1"/>
</dbReference>
<sequence length="550" mass="61621">MAGLRKRIRAAASDVPEPADSIAVEQTVYSPAGATRRANRHALTNKRDRLLKRKTIPQQEVLRTLDLLNEAQAINTLPNELLLYVIELSHPTSDALDAANWLGRLYVCRRWYHLITSVPRFWRYIYVSSHPEWLELCLSRCVGVPADVYITGRFSLLSTIPTIEEHASTIRGITCTILRPSWVSDIARLLSVPFPSLQKIDISLSTDSPRYAVIDSTPENLTHLKTLKLRSCHVPANPAVYYSLISLDICGCPWSIDFEGLLKALSNAKSLSEVILHDCFTNWRNVPRGLAQTNPPGRAPIVLPRLCMLQLTTIPAKLASQLLAHIRVPNARRIDIQMNAPADSPAPYSLWDVLPVNLAVFSPTISLATSLYIVLFGAYDLTAETGDRSLHVQLTPSVHIVNVTRMFNGPLTAYPEAPVSKFSLATMNGVLSFTWERILRSWPTLQHIEGSLDTTFFSAVKTVSLPSEGELCCLNLASVASYRCLKMEDDTCDLILDALRARAERGARLKELKLYLPQHHVHTNPRTHEQFKAELKPLVENLDYQLSPYR</sequence>
<dbReference type="SUPFAM" id="SSF81383">
    <property type="entry name" value="F-box domain"/>
    <property type="match status" value="1"/>
</dbReference>
<evidence type="ECO:0000259" key="1">
    <source>
        <dbReference type="Pfam" id="PF12937"/>
    </source>
</evidence>
<dbReference type="STRING" id="1328759.A0A5C2RTQ0"/>
<evidence type="ECO:0000313" key="2">
    <source>
        <dbReference type="EMBL" id="RPD53935.1"/>
    </source>
</evidence>
<dbReference type="AlphaFoldDB" id="A0A5C2RTQ0"/>
<protein>
    <recommendedName>
        <fullName evidence="1">F-box domain-containing protein</fullName>
    </recommendedName>
</protein>
<name>A0A5C2RTQ0_9APHY</name>
<dbReference type="InterPro" id="IPR036047">
    <property type="entry name" value="F-box-like_dom_sf"/>
</dbReference>
<reference evidence="2" key="1">
    <citation type="journal article" date="2018" name="Genome Biol. Evol.">
        <title>Genomics and development of Lentinus tigrinus, a white-rot wood-decaying mushroom with dimorphic fruiting bodies.</title>
        <authorList>
            <person name="Wu B."/>
            <person name="Xu Z."/>
            <person name="Knudson A."/>
            <person name="Carlson A."/>
            <person name="Chen N."/>
            <person name="Kovaka S."/>
            <person name="LaButti K."/>
            <person name="Lipzen A."/>
            <person name="Pennachio C."/>
            <person name="Riley R."/>
            <person name="Schakwitz W."/>
            <person name="Umezawa K."/>
            <person name="Ohm R.A."/>
            <person name="Grigoriev I.V."/>
            <person name="Nagy L.G."/>
            <person name="Gibbons J."/>
            <person name="Hibbett D."/>
        </authorList>
    </citation>
    <scope>NUCLEOTIDE SEQUENCE [LARGE SCALE GENOMIC DNA]</scope>
    <source>
        <strain evidence="2">ALCF2SS1-6</strain>
    </source>
</reference>
<gene>
    <name evidence="2" type="ORF">L227DRAFT_657945</name>
</gene>
<accession>A0A5C2RTQ0</accession>
<organism evidence="2 3">
    <name type="scientific">Lentinus tigrinus ALCF2SS1-6</name>
    <dbReference type="NCBI Taxonomy" id="1328759"/>
    <lineage>
        <taxon>Eukaryota</taxon>
        <taxon>Fungi</taxon>
        <taxon>Dikarya</taxon>
        <taxon>Basidiomycota</taxon>
        <taxon>Agaricomycotina</taxon>
        <taxon>Agaricomycetes</taxon>
        <taxon>Polyporales</taxon>
        <taxon>Polyporaceae</taxon>
        <taxon>Lentinus</taxon>
    </lineage>
</organism>
<dbReference type="Proteomes" id="UP000313359">
    <property type="component" value="Unassembled WGS sequence"/>
</dbReference>
<dbReference type="EMBL" id="ML122313">
    <property type="protein sequence ID" value="RPD53935.1"/>
    <property type="molecule type" value="Genomic_DNA"/>
</dbReference>
<dbReference type="Gene3D" id="3.80.10.10">
    <property type="entry name" value="Ribonuclease Inhibitor"/>
    <property type="match status" value="1"/>
</dbReference>
<proteinExistence type="predicted"/>
<evidence type="ECO:0000313" key="3">
    <source>
        <dbReference type="Proteomes" id="UP000313359"/>
    </source>
</evidence>
<feature type="domain" description="F-box" evidence="1">
    <location>
        <begin position="74"/>
        <end position="127"/>
    </location>
</feature>